<accession>A0A0L7L4U1</accession>
<keyword evidence="4" id="KW-1015">Disulfide bond</keyword>
<evidence type="ECO:0000256" key="5">
    <source>
        <dbReference type="ARBA" id="ARBA00023180"/>
    </source>
</evidence>
<protein>
    <submittedName>
        <fullName evidence="8">Putative semaphorin 2a</fullName>
    </submittedName>
</protein>
<dbReference type="GO" id="GO:0030335">
    <property type="term" value="P:positive regulation of cell migration"/>
    <property type="evidence" value="ECO:0007669"/>
    <property type="project" value="TreeGrafter"/>
</dbReference>
<dbReference type="InterPro" id="IPR001627">
    <property type="entry name" value="Semap_dom"/>
</dbReference>
<keyword evidence="5" id="KW-0325">Glycoprotein</keyword>
<evidence type="ECO:0000256" key="4">
    <source>
        <dbReference type="ARBA" id="ARBA00023157"/>
    </source>
</evidence>
<dbReference type="GO" id="GO:0005886">
    <property type="term" value="C:plasma membrane"/>
    <property type="evidence" value="ECO:0007669"/>
    <property type="project" value="TreeGrafter"/>
</dbReference>
<comment type="caution">
    <text evidence="8">The sequence shown here is derived from an EMBL/GenBank/DDBJ whole genome shotgun (WGS) entry which is preliminary data.</text>
</comment>
<dbReference type="Gene3D" id="3.30.1680.10">
    <property type="entry name" value="ligand-binding face of the semaphorins, domain 2"/>
    <property type="match status" value="1"/>
</dbReference>
<dbReference type="SUPFAM" id="SSF101912">
    <property type="entry name" value="Sema domain"/>
    <property type="match status" value="1"/>
</dbReference>
<dbReference type="SMART" id="SM00630">
    <property type="entry name" value="Sema"/>
    <property type="match status" value="1"/>
</dbReference>
<dbReference type="GO" id="GO:0071526">
    <property type="term" value="P:semaphorin-plexin signaling pathway"/>
    <property type="evidence" value="ECO:0007669"/>
    <property type="project" value="TreeGrafter"/>
</dbReference>
<dbReference type="Pfam" id="PF01437">
    <property type="entry name" value="PSI"/>
    <property type="match status" value="1"/>
</dbReference>
<dbReference type="PROSITE" id="PS51004">
    <property type="entry name" value="SEMA"/>
    <property type="match status" value="1"/>
</dbReference>
<dbReference type="InterPro" id="IPR027231">
    <property type="entry name" value="Semaphorin"/>
</dbReference>
<dbReference type="GO" id="GO:0030215">
    <property type="term" value="F:semaphorin receptor binding"/>
    <property type="evidence" value="ECO:0007669"/>
    <property type="project" value="InterPro"/>
</dbReference>
<evidence type="ECO:0000256" key="3">
    <source>
        <dbReference type="ARBA" id="ARBA00023136"/>
    </source>
</evidence>
<dbReference type="EMBL" id="JTDY01003025">
    <property type="protein sequence ID" value="KOB70289.1"/>
    <property type="molecule type" value="Genomic_DNA"/>
</dbReference>
<gene>
    <name evidence="8" type="ORF">OBRU01_15517</name>
</gene>
<dbReference type="InterPro" id="IPR036352">
    <property type="entry name" value="Semap_dom_sf"/>
</dbReference>
<dbReference type="Proteomes" id="UP000037510">
    <property type="component" value="Unassembled WGS sequence"/>
</dbReference>
<name>A0A0L7L4U1_OPEBR</name>
<evidence type="ECO:0000259" key="7">
    <source>
        <dbReference type="PROSITE" id="PS51004"/>
    </source>
</evidence>
<proteinExistence type="predicted"/>
<comment type="caution">
    <text evidence="6">Lacks conserved residue(s) required for the propagation of feature annotation.</text>
</comment>
<dbReference type="PANTHER" id="PTHR11036:SF90">
    <property type="entry name" value="SEMAPHORIN 2B, ISOFORM D-RELATED"/>
    <property type="match status" value="1"/>
</dbReference>
<dbReference type="STRING" id="104452.A0A0L7L4U1"/>
<keyword evidence="9" id="KW-1185">Reference proteome</keyword>
<dbReference type="SUPFAM" id="SSF103575">
    <property type="entry name" value="Plexin repeat"/>
    <property type="match status" value="1"/>
</dbReference>
<dbReference type="GO" id="GO:0007411">
    <property type="term" value="P:axon guidance"/>
    <property type="evidence" value="ECO:0007669"/>
    <property type="project" value="TreeGrafter"/>
</dbReference>
<dbReference type="Gene3D" id="2.130.10.10">
    <property type="entry name" value="YVTN repeat-like/Quinoprotein amine dehydrogenase"/>
    <property type="match status" value="2"/>
</dbReference>
<dbReference type="GO" id="GO:0045499">
    <property type="term" value="F:chemorepellent activity"/>
    <property type="evidence" value="ECO:0007669"/>
    <property type="project" value="TreeGrafter"/>
</dbReference>
<dbReference type="PANTHER" id="PTHR11036">
    <property type="entry name" value="SEMAPHORIN"/>
    <property type="match status" value="1"/>
</dbReference>
<keyword evidence="3" id="KW-0472">Membrane</keyword>
<evidence type="ECO:0000256" key="6">
    <source>
        <dbReference type="PROSITE-ProRule" id="PRU00352"/>
    </source>
</evidence>
<dbReference type="InterPro" id="IPR015943">
    <property type="entry name" value="WD40/YVTN_repeat-like_dom_sf"/>
</dbReference>
<reference evidence="8 9" key="1">
    <citation type="journal article" date="2015" name="Genome Biol. Evol.">
        <title>The genome of winter moth (Operophtera brumata) provides a genomic perspective on sexual dimorphism and phenology.</title>
        <authorList>
            <person name="Derks M.F."/>
            <person name="Smit S."/>
            <person name="Salis L."/>
            <person name="Schijlen E."/>
            <person name="Bossers A."/>
            <person name="Mateman C."/>
            <person name="Pijl A.S."/>
            <person name="de Ridder D."/>
            <person name="Groenen M.A."/>
            <person name="Visser M.E."/>
            <person name="Megens H.J."/>
        </authorList>
    </citation>
    <scope>NUCLEOTIDE SEQUENCE [LARGE SCALE GENOMIC DNA]</scope>
    <source>
        <strain evidence="8">WM2013NL</strain>
        <tissue evidence="8">Head and thorax</tissue>
    </source>
</reference>
<evidence type="ECO:0000256" key="1">
    <source>
        <dbReference type="ARBA" id="ARBA00004370"/>
    </source>
</evidence>
<evidence type="ECO:0000313" key="8">
    <source>
        <dbReference type="EMBL" id="KOB70289.1"/>
    </source>
</evidence>
<comment type="subcellular location">
    <subcellularLocation>
        <location evidence="1">Membrane</location>
    </subcellularLocation>
</comment>
<evidence type="ECO:0000256" key="2">
    <source>
        <dbReference type="ARBA" id="ARBA00022782"/>
    </source>
</evidence>
<sequence>LNLTHLPRHEYVPGVGLGVAKCPYDPADNSTAVWVTEGNPGGLEAVYAGTNAEFTKADPVIFRNDLFDFSTETNFVGSFDVGEYVLFFFRETAVEFMNCGKAVYSRVARVCKHDTGGKHILSQNWATYLKARLNCSIPGEFPFYFDEIPYTKCLETQVNSTQRSQRVQVTDSLVLRFAHLQWKIFRKLSQGDSRNKSHPLMDSAVRYEGDAPAFYKRDLVLTTLVVDKQFVDMLGDDITYTIFYAGTSNGDVYKIVQWAGGGSRVADVWQAAVAEAVRALALSRRLASLYLATDHRLRQLPLRLCAHRYDSCVRCVLDPYCGWDKEVGACRPYVPGLLHDATNSTPSICETSAPLKTVRAGYGQSVHLAAFGTTPAALKDQLVVWFHHSREKGRYKINFKCTQPSKTQEYRQVYSDWCHEFEKYKSAMKAWETRQMQCSKSLNASSQQNSMANEIVASLR</sequence>
<organism evidence="8 9">
    <name type="scientific">Operophtera brumata</name>
    <name type="common">Winter moth</name>
    <name type="synonym">Phalaena brumata</name>
    <dbReference type="NCBI Taxonomy" id="104452"/>
    <lineage>
        <taxon>Eukaryota</taxon>
        <taxon>Metazoa</taxon>
        <taxon>Ecdysozoa</taxon>
        <taxon>Arthropoda</taxon>
        <taxon>Hexapoda</taxon>
        <taxon>Insecta</taxon>
        <taxon>Pterygota</taxon>
        <taxon>Neoptera</taxon>
        <taxon>Endopterygota</taxon>
        <taxon>Lepidoptera</taxon>
        <taxon>Glossata</taxon>
        <taxon>Ditrysia</taxon>
        <taxon>Geometroidea</taxon>
        <taxon>Geometridae</taxon>
        <taxon>Larentiinae</taxon>
        <taxon>Operophtera</taxon>
    </lineage>
</organism>
<dbReference type="AlphaFoldDB" id="A0A0L7L4U1"/>
<evidence type="ECO:0000313" key="9">
    <source>
        <dbReference type="Proteomes" id="UP000037510"/>
    </source>
</evidence>
<dbReference type="InterPro" id="IPR002165">
    <property type="entry name" value="Plexin_repeat"/>
</dbReference>
<feature type="non-terminal residue" evidence="8">
    <location>
        <position position="1"/>
    </location>
</feature>
<feature type="domain" description="Sema" evidence="7">
    <location>
        <begin position="1"/>
        <end position="302"/>
    </location>
</feature>
<keyword evidence="2" id="KW-0221">Differentiation</keyword>
<dbReference type="Pfam" id="PF01403">
    <property type="entry name" value="Sema"/>
    <property type="match status" value="1"/>
</dbReference>